<gene>
    <name evidence="3" type="ORF">GE300_11660</name>
</gene>
<keyword evidence="1" id="KW-0813">Transport</keyword>
<evidence type="ECO:0000256" key="2">
    <source>
        <dbReference type="SAM" id="SignalP"/>
    </source>
</evidence>
<dbReference type="NCBIfam" id="TIGR03863">
    <property type="entry name" value="PQQ_ABC_bind"/>
    <property type="match status" value="1"/>
</dbReference>
<feature type="signal peptide" evidence="2">
    <location>
        <begin position="1"/>
        <end position="19"/>
    </location>
</feature>
<dbReference type="RefSeq" id="WP_154446757.1">
    <property type="nucleotide sequence ID" value="NZ_WIND01000008.1"/>
</dbReference>
<keyword evidence="4" id="KW-1185">Reference proteome</keyword>
<dbReference type="CDD" id="cd06268">
    <property type="entry name" value="PBP1_ABC_transporter_LIVBP-like"/>
    <property type="match status" value="1"/>
</dbReference>
<keyword evidence="2" id="KW-0732">Signal</keyword>
<dbReference type="AlphaFoldDB" id="A0A6L5Z188"/>
<dbReference type="InterPro" id="IPR051010">
    <property type="entry name" value="BCAA_transport"/>
</dbReference>
<name>A0A6L5Z188_9RHOB</name>
<keyword evidence="1" id="KW-0029">Amino-acid transport</keyword>
<dbReference type="EMBL" id="WIND01000008">
    <property type="protein sequence ID" value="MSU90268.1"/>
    <property type="molecule type" value="Genomic_DNA"/>
</dbReference>
<dbReference type="PANTHER" id="PTHR30483:SF6">
    <property type="entry name" value="PERIPLASMIC BINDING PROTEIN OF ABC TRANSPORTER FOR NATURAL AMINO ACIDS"/>
    <property type="match status" value="1"/>
</dbReference>
<dbReference type="InterPro" id="IPR028082">
    <property type="entry name" value="Peripla_BP_I"/>
</dbReference>
<dbReference type="SUPFAM" id="SSF53822">
    <property type="entry name" value="Periplasmic binding protein-like I"/>
    <property type="match status" value="1"/>
</dbReference>
<evidence type="ECO:0000256" key="1">
    <source>
        <dbReference type="ARBA" id="ARBA00022970"/>
    </source>
</evidence>
<dbReference type="Proteomes" id="UP000474957">
    <property type="component" value="Unassembled WGS sequence"/>
</dbReference>
<protein>
    <submittedName>
        <fullName evidence="3">Amino acid ABC transporter substrate-binding protein</fullName>
    </submittedName>
</protein>
<dbReference type="Gene3D" id="3.40.50.2300">
    <property type="match status" value="3"/>
</dbReference>
<sequence length="385" mass="42157">MITRIFLVIMLLAAQGTAAQDVARVVYLGIADDPHYEPRPVYTGLSLRDRTRPLDGARVAMRESRILGRVLGVEFALEEMLVAPGEAAEAARVAFAEGALGILLDLPADELAAIVVPQAAGLAINIRDRDDRWRGADCKPGLLHTVPSTAMLADALAQHLRARGWERILLLSGDHAADAGEADAVRRAAGKFGLTLAADRAFQLTNDPRRRDLSNIALLTGDARYDVIWLVDNDGEFGRYLPFATYLPRPVVGAEGLRPLAWHWTFERYGAPQLNQRFRRIADRDMTSEDWAAWAAVRALVEGVQRVGSADPARVAAFVRSDEMALDLYKGTAGSFRDWNGQLRQPLLLATHNAVIARAPIDGFEHRIDTLDTLGVDAPETACDQ</sequence>
<proteinExistence type="predicted"/>
<evidence type="ECO:0000313" key="4">
    <source>
        <dbReference type="Proteomes" id="UP000474957"/>
    </source>
</evidence>
<accession>A0A6L5Z188</accession>
<comment type="caution">
    <text evidence="3">The sequence shown here is derived from an EMBL/GenBank/DDBJ whole genome shotgun (WGS) entry which is preliminary data.</text>
</comment>
<dbReference type="InterPro" id="IPR022478">
    <property type="entry name" value="ABC_transptr_sub-bd_PQQ"/>
</dbReference>
<organism evidence="3 4">
    <name type="scientific">Halovulum marinum</name>
    <dbReference type="NCBI Taxonomy" id="2662447"/>
    <lineage>
        <taxon>Bacteria</taxon>
        <taxon>Pseudomonadati</taxon>
        <taxon>Pseudomonadota</taxon>
        <taxon>Alphaproteobacteria</taxon>
        <taxon>Rhodobacterales</taxon>
        <taxon>Paracoccaceae</taxon>
        <taxon>Halovulum</taxon>
    </lineage>
</organism>
<feature type="chain" id="PRO_5027021024" evidence="2">
    <location>
        <begin position="20"/>
        <end position="385"/>
    </location>
</feature>
<reference evidence="3 4" key="1">
    <citation type="submission" date="2019-10" db="EMBL/GenBank/DDBJ databases">
        <title>Cognatihalovulum marinum gen. nov. sp. nov., a new member of the family Rhodobacteraceae isolated from deep seawater of the Northwest Indian Ocean.</title>
        <authorList>
            <person name="Ruan C."/>
            <person name="Wang J."/>
            <person name="Zheng X."/>
            <person name="Song L."/>
            <person name="Zhu Y."/>
            <person name="Huang Y."/>
            <person name="Lu Z."/>
            <person name="Du W."/>
            <person name="Huang L."/>
            <person name="Dai X."/>
        </authorList>
    </citation>
    <scope>NUCLEOTIDE SEQUENCE [LARGE SCALE GENOMIC DNA]</scope>
    <source>
        <strain evidence="3 4">2CG4</strain>
    </source>
</reference>
<dbReference type="GO" id="GO:0006865">
    <property type="term" value="P:amino acid transport"/>
    <property type="evidence" value="ECO:0007669"/>
    <property type="project" value="UniProtKB-KW"/>
</dbReference>
<evidence type="ECO:0000313" key="3">
    <source>
        <dbReference type="EMBL" id="MSU90268.1"/>
    </source>
</evidence>
<dbReference type="PANTHER" id="PTHR30483">
    <property type="entry name" value="LEUCINE-SPECIFIC-BINDING PROTEIN"/>
    <property type="match status" value="1"/>
</dbReference>